<feature type="non-terminal residue" evidence="1">
    <location>
        <position position="170"/>
    </location>
</feature>
<evidence type="ECO:0000313" key="2">
    <source>
        <dbReference type="EnsemblMetazoa" id="CapteP201345"/>
    </source>
</evidence>
<sequence>MVQGRLEHTMKVNHAIELEKHIAQEIETNSIHPKKHPGIMSLKPIQLPPRLRDAMQIILEKYPTKDLEARSAKFLNHLWGRHPPQTDSVIQAKAAAIEKELLDAENIDISEMTVEEYRSFEAKIKGRLMKRLRYVTYHWQPVDYDAFQGFIYMYSRLLFDYSALYRILHE</sequence>
<dbReference type="HOGENOM" id="CLU_1574598_0_0_1"/>
<evidence type="ECO:0000313" key="3">
    <source>
        <dbReference type="Proteomes" id="UP000014760"/>
    </source>
</evidence>
<reference evidence="2" key="3">
    <citation type="submission" date="2015-06" db="UniProtKB">
        <authorList>
            <consortium name="EnsemblMetazoa"/>
        </authorList>
    </citation>
    <scope>IDENTIFICATION</scope>
</reference>
<organism evidence="1">
    <name type="scientific">Capitella teleta</name>
    <name type="common">Polychaete worm</name>
    <dbReference type="NCBI Taxonomy" id="283909"/>
    <lineage>
        <taxon>Eukaryota</taxon>
        <taxon>Metazoa</taxon>
        <taxon>Spiralia</taxon>
        <taxon>Lophotrochozoa</taxon>
        <taxon>Annelida</taxon>
        <taxon>Polychaeta</taxon>
        <taxon>Sedentaria</taxon>
        <taxon>Scolecida</taxon>
        <taxon>Capitellidae</taxon>
        <taxon>Capitella</taxon>
    </lineage>
</organism>
<dbReference type="EnsemblMetazoa" id="CapteT201345">
    <property type="protein sequence ID" value="CapteP201345"/>
    <property type="gene ID" value="CapteG201345"/>
</dbReference>
<dbReference type="AlphaFoldDB" id="R7UGX6"/>
<keyword evidence="3" id="KW-1185">Reference proteome</keyword>
<proteinExistence type="predicted"/>
<name>R7UGX6_CAPTE</name>
<dbReference type="EMBL" id="KB303511">
    <property type="protein sequence ID" value="ELU03043.1"/>
    <property type="molecule type" value="Genomic_DNA"/>
</dbReference>
<reference evidence="3" key="1">
    <citation type="submission" date="2012-12" db="EMBL/GenBank/DDBJ databases">
        <authorList>
            <person name="Hellsten U."/>
            <person name="Grimwood J."/>
            <person name="Chapman J.A."/>
            <person name="Shapiro H."/>
            <person name="Aerts A."/>
            <person name="Otillar R.P."/>
            <person name="Terry A.Y."/>
            <person name="Boore J.L."/>
            <person name="Simakov O."/>
            <person name="Marletaz F."/>
            <person name="Cho S.-J."/>
            <person name="Edsinger-Gonzales E."/>
            <person name="Havlak P."/>
            <person name="Kuo D.-H."/>
            <person name="Larsson T."/>
            <person name="Lv J."/>
            <person name="Arendt D."/>
            <person name="Savage R."/>
            <person name="Osoegawa K."/>
            <person name="de Jong P."/>
            <person name="Lindberg D.R."/>
            <person name="Seaver E.C."/>
            <person name="Weisblat D.A."/>
            <person name="Putnam N.H."/>
            <person name="Grigoriev I.V."/>
            <person name="Rokhsar D.S."/>
        </authorList>
    </citation>
    <scope>NUCLEOTIDE SEQUENCE</scope>
    <source>
        <strain evidence="3">I ESC-2004</strain>
    </source>
</reference>
<reference evidence="1 3" key="2">
    <citation type="journal article" date="2013" name="Nature">
        <title>Insights into bilaterian evolution from three spiralian genomes.</title>
        <authorList>
            <person name="Simakov O."/>
            <person name="Marletaz F."/>
            <person name="Cho S.J."/>
            <person name="Edsinger-Gonzales E."/>
            <person name="Havlak P."/>
            <person name="Hellsten U."/>
            <person name="Kuo D.H."/>
            <person name="Larsson T."/>
            <person name="Lv J."/>
            <person name="Arendt D."/>
            <person name="Savage R."/>
            <person name="Osoegawa K."/>
            <person name="de Jong P."/>
            <person name="Grimwood J."/>
            <person name="Chapman J.A."/>
            <person name="Shapiro H."/>
            <person name="Aerts A."/>
            <person name="Otillar R.P."/>
            <person name="Terry A.Y."/>
            <person name="Boore J.L."/>
            <person name="Grigoriev I.V."/>
            <person name="Lindberg D.R."/>
            <person name="Seaver E.C."/>
            <person name="Weisblat D.A."/>
            <person name="Putnam N.H."/>
            <person name="Rokhsar D.S."/>
        </authorList>
    </citation>
    <scope>NUCLEOTIDE SEQUENCE</scope>
    <source>
        <strain evidence="1 3">I ESC-2004</strain>
    </source>
</reference>
<dbReference type="STRING" id="283909.R7UGX6"/>
<evidence type="ECO:0000313" key="1">
    <source>
        <dbReference type="EMBL" id="ELU03043.1"/>
    </source>
</evidence>
<gene>
    <name evidence="1" type="ORF">CAPTEDRAFT_201345</name>
</gene>
<protein>
    <submittedName>
        <fullName evidence="1 2">Uncharacterized protein</fullName>
    </submittedName>
</protein>
<dbReference type="Proteomes" id="UP000014760">
    <property type="component" value="Unassembled WGS sequence"/>
</dbReference>
<accession>R7UGX6</accession>
<dbReference type="OrthoDB" id="421327at2759"/>
<dbReference type="EMBL" id="AMQN01024710">
    <property type="status" value="NOT_ANNOTATED_CDS"/>
    <property type="molecule type" value="Genomic_DNA"/>
</dbReference>